<organism evidence="10 11">
    <name type="scientific">Daldinia eschscholtzii</name>
    <dbReference type="NCBI Taxonomy" id="292717"/>
    <lineage>
        <taxon>Eukaryota</taxon>
        <taxon>Fungi</taxon>
        <taxon>Dikarya</taxon>
        <taxon>Ascomycota</taxon>
        <taxon>Pezizomycotina</taxon>
        <taxon>Sordariomycetes</taxon>
        <taxon>Xylariomycetidae</taxon>
        <taxon>Xylariales</taxon>
        <taxon>Hypoxylaceae</taxon>
        <taxon>Daldinia</taxon>
    </lineage>
</organism>
<feature type="region of interest" description="Disordered" evidence="8">
    <location>
        <begin position="1"/>
        <end position="75"/>
    </location>
</feature>
<comment type="similarity">
    <text evidence="2 7">Belongs to the Mediator complex subunit 1 family.</text>
</comment>
<keyword evidence="11" id="KW-1185">Reference proteome</keyword>
<dbReference type="Pfam" id="PF10744">
    <property type="entry name" value="Med1"/>
    <property type="match status" value="1"/>
</dbReference>
<keyword evidence="3 7" id="KW-0805">Transcription regulation</keyword>
<comment type="function">
    <text evidence="7">Component of the Mediator complex, a coactivator involved in the regulated transcription of nearly all RNA polymerase II-dependent genes. Mediator functions as a bridge to convey information from gene-specific regulatory proteins to the basal RNA polymerase II transcription machinery. Mediator is recruited to promoters by direct interactions with regulatory proteins and serves as a scaffold for the assembly of a functional preinitiation complex with RNA polymerase II and the general transcription factors.</text>
</comment>
<accession>A0AAX6MFR9</accession>
<evidence type="ECO:0000313" key="10">
    <source>
        <dbReference type="EMBL" id="KAK6951296.1"/>
    </source>
</evidence>
<feature type="compositionally biased region" description="Low complexity" evidence="8">
    <location>
        <begin position="59"/>
        <end position="72"/>
    </location>
</feature>
<evidence type="ECO:0000256" key="3">
    <source>
        <dbReference type="ARBA" id="ARBA00023015"/>
    </source>
</evidence>
<dbReference type="GO" id="GO:0045944">
    <property type="term" value="P:positive regulation of transcription by RNA polymerase II"/>
    <property type="evidence" value="ECO:0007669"/>
    <property type="project" value="UniProtKB-ARBA"/>
</dbReference>
<name>A0AAX6MFR9_9PEZI</name>
<dbReference type="GO" id="GO:0003712">
    <property type="term" value="F:transcription coregulator activity"/>
    <property type="evidence" value="ECO:0007669"/>
    <property type="project" value="InterPro"/>
</dbReference>
<feature type="compositionally biased region" description="Low complexity" evidence="8">
    <location>
        <begin position="15"/>
        <end position="31"/>
    </location>
</feature>
<keyword evidence="5 7" id="KW-0804">Transcription</keyword>
<dbReference type="InterPro" id="IPR019680">
    <property type="entry name" value="Mediator_Med1"/>
</dbReference>
<proteinExistence type="inferred from homology"/>
<comment type="subcellular location">
    <subcellularLocation>
        <location evidence="1 7">Nucleus</location>
    </subcellularLocation>
</comment>
<feature type="compositionally biased region" description="Polar residues" evidence="8">
    <location>
        <begin position="1"/>
        <end position="14"/>
    </location>
</feature>
<evidence type="ECO:0000313" key="11">
    <source>
        <dbReference type="Proteomes" id="UP001369815"/>
    </source>
</evidence>
<gene>
    <name evidence="10" type="ORF">Daesc_007827</name>
</gene>
<dbReference type="Proteomes" id="UP001369815">
    <property type="component" value="Unassembled WGS sequence"/>
</dbReference>
<dbReference type="EMBL" id="JBANMG010000007">
    <property type="protein sequence ID" value="KAK6951296.1"/>
    <property type="molecule type" value="Genomic_DNA"/>
</dbReference>
<reference evidence="10 11" key="1">
    <citation type="journal article" date="2024" name="Front Chem Biol">
        <title>Unveiling the potential of Daldinia eschscholtzii MFLUCC 19-0629 through bioactivity and bioinformatics studies for enhanced sustainable agriculture production.</title>
        <authorList>
            <person name="Brooks S."/>
            <person name="Weaver J.A."/>
            <person name="Klomchit A."/>
            <person name="Alharthi S.A."/>
            <person name="Onlamun T."/>
            <person name="Nurani R."/>
            <person name="Vong T.K."/>
            <person name="Alberti F."/>
            <person name="Greco C."/>
        </authorList>
    </citation>
    <scope>NUCLEOTIDE SEQUENCE [LARGE SCALE GENOMIC DNA]</scope>
    <source>
        <strain evidence="10">MFLUCC 19-0629</strain>
    </source>
</reference>
<keyword evidence="4 7" id="KW-0010">Activator</keyword>
<feature type="domain" description="Mediator complex subunit Med1" evidence="9">
    <location>
        <begin position="122"/>
        <end position="543"/>
    </location>
</feature>
<evidence type="ECO:0000256" key="8">
    <source>
        <dbReference type="SAM" id="MobiDB-lite"/>
    </source>
</evidence>
<dbReference type="PANTHER" id="PTHR35041">
    <property type="entry name" value="MEDIATOR OF RNA POLYMERASE II TRANSCRIPTION SUBUNIT 1"/>
    <property type="match status" value="1"/>
</dbReference>
<feature type="region of interest" description="Disordered" evidence="8">
    <location>
        <begin position="545"/>
        <end position="565"/>
    </location>
</feature>
<evidence type="ECO:0000256" key="1">
    <source>
        <dbReference type="ARBA" id="ARBA00004123"/>
    </source>
</evidence>
<evidence type="ECO:0000256" key="2">
    <source>
        <dbReference type="ARBA" id="ARBA00006210"/>
    </source>
</evidence>
<comment type="caution">
    <text evidence="10">The sequence shown here is derived from an EMBL/GenBank/DDBJ whole genome shotgun (WGS) entry which is preliminary data.</text>
</comment>
<sequence>MSTPMRHGPSQQGRTPSQHPAAAPTPQASTPFSNPQTAAVFSPHGPKSSPQQFKKSPATGTSGTMIGTTSSTANFDSPSAAAAYNTLGMAINDLNLDNISVGGLVAAAGRTDEEDRKKRMEAVIAALWAQNSSRVSNQGLERLAIHLNLECLWEDIKGAGENAKTLIIAGQTVAVEVGITNHIVHQAALAYTDSIPSVDKHVDKASAILLKDLSLAPGQSPLTKRLTQFRANLERLANLDKLSVSPGLNCHEAIAGIWESLERLHQFDVQKLREDSSLSDISDENLRVYALCLRHGCPLMHTRGRIGLSYDYWKERRKLKSTTVDTEDAKTWGILIECAAAGGMVYNNPIRVSDKWIGDGIEKSNLTDEEMISATGPVLDWLEPPNTLLPSSEETKEHGISGGVNLSGPKPPDVVLMATFDPPVVVSHAVAIDIYKISATNAPLSNITFDALLFPIIDGSSYDPSEPREVVFTQTVPTFINNIHGESQPEPVLKAHRNTLFIYKPVYGQVLSQVPFSHPKDLVMMLPVLRQYAFLSLLLTNSLKPKNDKPTAKEADDDNDSRLPRTRQDEFNNFMARPNGKNTSDKVLKVDITLTAHPVPRLALVFPFKEHTAHVNIEIQHGGRVRIVSDNIFDRDMGHIGGNPNNRKRVRRDWENVLETMEDLGAWIEVIRHTLE</sequence>
<evidence type="ECO:0000256" key="5">
    <source>
        <dbReference type="ARBA" id="ARBA00023163"/>
    </source>
</evidence>
<evidence type="ECO:0000256" key="7">
    <source>
        <dbReference type="RuleBase" id="RU364059"/>
    </source>
</evidence>
<dbReference type="PANTHER" id="PTHR35041:SF4">
    <property type="entry name" value="MEDIATOR OF RNA POLYMERASE II TRANSCRIPTION SUBUNIT 1"/>
    <property type="match status" value="1"/>
</dbReference>
<evidence type="ECO:0000256" key="6">
    <source>
        <dbReference type="ARBA" id="ARBA00023242"/>
    </source>
</evidence>
<keyword evidence="6 7" id="KW-0539">Nucleus</keyword>
<dbReference type="AlphaFoldDB" id="A0AAX6MFR9"/>
<protein>
    <recommendedName>
        <fullName evidence="7">Mediator of RNA polymerase II transcription subunit 1</fullName>
    </recommendedName>
    <alternativeName>
        <fullName evidence="7">Mediator complex subunit 1</fullName>
    </alternativeName>
</protein>
<evidence type="ECO:0000259" key="9">
    <source>
        <dbReference type="Pfam" id="PF10744"/>
    </source>
</evidence>
<dbReference type="GO" id="GO:0016592">
    <property type="term" value="C:mediator complex"/>
    <property type="evidence" value="ECO:0007669"/>
    <property type="project" value="InterPro"/>
</dbReference>
<evidence type="ECO:0000256" key="4">
    <source>
        <dbReference type="ARBA" id="ARBA00023159"/>
    </source>
</evidence>